<dbReference type="Proteomes" id="UP000035050">
    <property type="component" value="Chromosome"/>
</dbReference>
<protein>
    <recommendedName>
        <fullName evidence="1">BIG2 domain-containing protein</fullName>
    </recommendedName>
</protein>
<evidence type="ECO:0000259" key="1">
    <source>
        <dbReference type="Pfam" id="PF02368"/>
    </source>
</evidence>
<dbReference type="InterPro" id="IPR003343">
    <property type="entry name" value="Big_2"/>
</dbReference>
<feature type="domain" description="BIG2" evidence="1">
    <location>
        <begin position="228"/>
        <end position="265"/>
    </location>
</feature>
<dbReference type="InterPro" id="IPR008964">
    <property type="entry name" value="Invasin/intimin_cell_adhesion"/>
</dbReference>
<evidence type="ECO:0000313" key="2">
    <source>
        <dbReference type="EMBL" id="ANJ87188.1"/>
    </source>
</evidence>
<dbReference type="SUPFAM" id="SSF49373">
    <property type="entry name" value="Invasin/intimin cell-adhesion fragments"/>
    <property type="match status" value="1"/>
</dbReference>
<keyword evidence="3" id="KW-1185">Reference proteome</keyword>
<name>A0A192B1U1_9BURK</name>
<dbReference type="Pfam" id="PF02368">
    <property type="entry name" value="Big_2"/>
    <property type="match status" value="1"/>
</dbReference>
<proteinExistence type="predicted"/>
<dbReference type="Gene3D" id="2.60.40.1080">
    <property type="match status" value="1"/>
</dbReference>
<gene>
    <name evidence="2" type="ORF">MB84_31240</name>
</gene>
<evidence type="ECO:0000313" key="3">
    <source>
        <dbReference type="Proteomes" id="UP000035050"/>
    </source>
</evidence>
<reference evidence="2" key="1">
    <citation type="submission" date="2016-06" db="EMBL/GenBank/DDBJ databases">
        <title>Pandoraea oxalativorans DSM 23570 Genome Sequencing.</title>
        <authorList>
            <person name="Ee R."/>
            <person name="Lim Y.-L."/>
            <person name="Yong D."/>
            <person name="Yin W.-F."/>
            <person name="Chan K.-G."/>
        </authorList>
    </citation>
    <scope>NUCLEOTIDE SEQUENCE</scope>
    <source>
        <strain evidence="2">DSM 23570</strain>
    </source>
</reference>
<accession>A0A192B1U1</accession>
<dbReference type="KEGG" id="pox:MB84_31240"/>
<sequence length="373" mass="40201">MGIGDIVFIDINDSAWEDYVMILHAVQVGQPVSFVIPKAELQRYSGTTITVGTVVANNGELIESNRLSIRVVEPVGELPVVRVTGAIGNSLKPEDIVGNFVEVIVGPYPGIAEGDRITFRWVNASGSPAPFEATRDVGATPAQDYVFEVPRAHADQNQDLSATLSYIVTRGTAQTPSDPFVLWFGEAFEAPHDVDMSIYRYIVGKKAPVSVPAFARLSREAKFGTAPYRYESTDPTLASVDSAGNVTFLGSGTVQISATDNRNETRSFTLTIRGLKRMFFVSPSADFAGAAAACAAAGLDVPTIDDLKAFWVTYFESSGPVAIYMGWLSYLFWSGTPLGAGTAYAYDLNGLDEQQNAKGRNEADYYQVVGVIS</sequence>
<dbReference type="AlphaFoldDB" id="A0A192B1U1"/>
<organism evidence="2 3">
    <name type="scientific">Pandoraea oxalativorans</name>
    <dbReference type="NCBI Taxonomy" id="573737"/>
    <lineage>
        <taxon>Bacteria</taxon>
        <taxon>Pseudomonadati</taxon>
        <taxon>Pseudomonadota</taxon>
        <taxon>Betaproteobacteria</taxon>
        <taxon>Burkholderiales</taxon>
        <taxon>Burkholderiaceae</taxon>
        <taxon>Pandoraea</taxon>
    </lineage>
</organism>
<dbReference type="EMBL" id="CP011253">
    <property type="protein sequence ID" value="ANJ87188.1"/>
    <property type="molecule type" value="Genomic_DNA"/>
</dbReference>